<gene>
    <name evidence="2" type="ORF">Scep_012501</name>
</gene>
<proteinExistence type="predicted"/>
<dbReference type="AlphaFoldDB" id="A0AAP0JF98"/>
<evidence type="ECO:0000313" key="3">
    <source>
        <dbReference type="Proteomes" id="UP001419268"/>
    </source>
</evidence>
<dbReference type="EMBL" id="JBBNAG010000005">
    <property type="protein sequence ID" value="KAK9132973.1"/>
    <property type="molecule type" value="Genomic_DNA"/>
</dbReference>
<name>A0AAP0JF98_9MAGN</name>
<evidence type="ECO:0000256" key="1">
    <source>
        <dbReference type="SAM" id="MobiDB-lite"/>
    </source>
</evidence>
<protein>
    <submittedName>
        <fullName evidence="2">Uncharacterized protein</fullName>
    </submittedName>
</protein>
<comment type="caution">
    <text evidence="2">The sequence shown here is derived from an EMBL/GenBank/DDBJ whole genome shotgun (WGS) entry which is preliminary data.</text>
</comment>
<evidence type="ECO:0000313" key="2">
    <source>
        <dbReference type="EMBL" id="KAK9132973.1"/>
    </source>
</evidence>
<sequence length="125" mass="14600">MDSRGRYLKWSTLCEGYEFPLPTDPPIAFDERDYLDYNFLFLYGGNGDDEVHQDFAAPPPPQQQSQQQQHPPHYPTFYGVAPPLEMSPSMAYLSAQLGYMHEYMTRTFTTIDTRLERQGDQLRRI</sequence>
<accession>A0AAP0JF98</accession>
<dbReference type="Proteomes" id="UP001419268">
    <property type="component" value="Unassembled WGS sequence"/>
</dbReference>
<organism evidence="2 3">
    <name type="scientific">Stephania cephalantha</name>
    <dbReference type="NCBI Taxonomy" id="152367"/>
    <lineage>
        <taxon>Eukaryota</taxon>
        <taxon>Viridiplantae</taxon>
        <taxon>Streptophyta</taxon>
        <taxon>Embryophyta</taxon>
        <taxon>Tracheophyta</taxon>
        <taxon>Spermatophyta</taxon>
        <taxon>Magnoliopsida</taxon>
        <taxon>Ranunculales</taxon>
        <taxon>Menispermaceae</taxon>
        <taxon>Menispermoideae</taxon>
        <taxon>Cissampelideae</taxon>
        <taxon>Stephania</taxon>
    </lineage>
</organism>
<reference evidence="2 3" key="1">
    <citation type="submission" date="2024-01" db="EMBL/GenBank/DDBJ databases">
        <title>Genome assemblies of Stephania.</title>
        <authorList>
            <person name="Yang L."/>
        </authorList>
    </citation>
    <scope>NUCLEOTIDE SEQUENCE [LARGE SCALE GENOMIC DNA]</scope>
    <source>
        <strain evidence="2">JXDWG</strain>
        <tissue evidence="2">Leaf</tissue>
    </source>
</reference>
<keyword evidence="3" id="KW-1185">Reference proteome</keyword>
<feature type="region of interest" description="Disordered" evidence="1">
    <location>
        <begin position="50"/>
        <end position="78"/>
    </location>
</feature>